<reference evidence="3" key="1">
    <citation type="journal article" date="2019" name="Int. J. Syst. Evol. Microbiol.">
        <title>The Global Catalogue of Microorganisms (GCM) 10K type strain sequencing project: providing services to taxonomists for standard genome sequencing and annotation.</title>
        <authorList>
            <consortium name="The Broad Institute Genomics Platform"/>
            <consortium name="The Broad Institute Genome Sequencing Center for Infectious Disease"/>
            <person name="Wu L."/>
            <person name="Ma J."/>
        </authorList>
    </citation>
    <scope>NUCLEOTIDE SEQUENCE [LARGE SCALE GENOMIC DNA]</scope>
    <source>
        <strain evidence="3">CGMCC 4.7152</strain>
    </source>
</reference>
<organism evidence="2 3">
    <name type="scientific">Dactylosporangium cerinum</name>
    <dbReference type="NCBI Taxonomy" id="1434730"/>
    <lineage>
        <taxon>Bacteria</taxon>
        <taxon>Bacillati</taxon>
        <taxon>Actinomycetota</taxon>
        <taxon>Actinomycetes</taxon>
        <taxon>Micromonosporales</taxon>
        <taxon>Micromonosporaceae</taxon>
        <taxon>Dactylosporangium</taxon>
    </lineage>
</organism>
<evidence type="ECO:0000313" key="2">
    <source>
        <dbReference type="EMBL" id="MFC5006710.1"/>
    </source>
</evidence>
<accession>A0ABV9WFG3</accession>
<dbReference type="RefSeq" id="WP_380127347.1">
    <property type="nucleotide sequence ID" value="NZ_JBHSIU010000105.1"/>
</dbReference>
<evidence type="ECO:0000256" key="1">
    <source>
        <dbReference type="SAM" id="MobiDB-lite"/>
    </source>
</evidence>
<feature type="compositionally biased region" description="Polar residues" evidence="1">
    <location>
        <begin position="236"/>
        <end position="245"/>
    </location>
</feature>
<evidence type="ECO:0000313" key="3">
    <source>
        <dbReference type="Proteomes" id="UP001595912"/>
    </source>
</evidence>
<protein>
    <submittedName>
        <fullName evidence="2">Uncharacterized protein</fullName>
    </submittedName>
</protein>
<sequence length="245" mass="26085">MTDRHAELDAALERVITAARDHLAAVKAADGRADDDEVWRAYVELNNASNGYDELLLDAFGEVTPWDVEAIDPDEADRQFGVGIGGVDGTEAEDPHPQIISVRQRRDYRVPSVAALLRLADAARRTNPGDGDTAAVETVGEAVLELMQAGDGSLGALDIPELESLDGVVVVAEVATPLDPEAYEDNDGTGPFAVGAEDRVVDRLDEHAFVDLDDDLDEDEDEEGVGIDAGLGEAPGQSSEPADRR</sequence>
<name>A0ABV9WFG3_9ACTN</name>
<feature type="compositionally biased region" description="Acidic residues" evidence="1">
    <location>
        <begin position="211"/>
        <end position="225"/>
    </location>
</feature>
<dbReference type="Proteomes" id="UP001595912">
    <property type="component" value="Unassembled WGS sequence"/>
</dbReference>
<feature type="region of interest" description="Disordered" evidence="1">
    <location>
        <begin position="210"/>
        <end position="245"/>
    </location>
</feature>
<dbReference type="EMBL" id="JBHSIU010000105">
    <property type="protein sequence ID" value="MFC5006710.1"/>
    <property type="molecule type" value="Genomic_DNA"/>
</dbReference>
<proteinExistence type="predicted"/>
<comment type="caution">
    <text evidence="2">The sequence shown here is derived from an EMBL/GenBank/DDBJ whole genome shotgun (WGS) entry which is preliminary data.</text>
</comment>
<gene>
    <name evidence="2" type="ORF">ACFPIJ_53980</name>
</gene>
<keyword evidence="3" id="KW-1185">Reference proteome</keyword>